<sequence>MTPAKSSPHASTRIRVALVITELEVGGAERCLANLATRLDRTRFDVAVISLASRPAPGRDVLVRQLEEEGIGVTFLNCDSKWRLPIAVRRLSRLLSAASPHVVHSFLFHANVASSMAMGRRRKSKLIHGLRVAEQGSWRRWLQSHYAKKADLTLVVSRKLKQFARDVLQVRSLVTPNGIDLVEFDEQTTQDIGMKQVDGRKRMIAVGRLDPQKGFDWLLDTLRDFLLGSDDWELQIVGAGPQENALKDQARKLHLIDRVQFLGRRADVPQLLSDADLFLLSSRWEGMPNALIEAMAARLPVVATDVEGVAQLLGPLHAAQLSPAGDAEEFVNRVSVLAADATLRVELGEANRARVESHFTLDKMVKRHAKVYRCAARSLDSVLASPPENR</sequence>
<evidence type="ECO:0000313" key="2">
    <source>
        <dbReference type="EMBL" id="MCC9628203.1"/>
    </source>
</evidence>
<keyword evidence="2" id="KW-0328">Glycosyltransferase</keyword>
<organism evidence="2 3">
    <name type="scientific">Blastopirellula sediminis</name>
    <dbReference type="NCBI Taxonomy" id="2894196"/>
    <lineage>
        <taxon>Bacteria</taxon>
        <taxon>Pseudomonadati</taxon>
        <taxon>Planctomycetota</taxon>
        <taxon>Planctomycetia</taxon>
        <taxon>Pirellulales</taxon>
        <taxon>Pirellulaceae</taxon>
        <taxon>Blastopirellula</taxon>
    </lineage>
</organism>
<comment type="caution">
    <text evidence="2">The sequence shown here is derived from an EMBL/GenBank/DDBJ whole genome shotgun (WGS) entry which is preliminary data.</text>
</comment>
<dbReference type="Pfam" id="PF13439">
    <property type="entry name" value="Glyco_transf_4"/>
    <property type="match status" value="1"/>
</dbReference>
<evidence type="ECO:0000259" key="1">
    <source>
        <dbReference type="Pfam" id="PF13439"/>
    </source>
</evidence>
<dbReference type="EC" id="2.4.-.-" evidence="2"/>
<gene>
    <name evidence="2" type="ORF">LOC68_07335</name>
</gene>
<dbReference type="Proteomes" id="UP001139103">
    <property type="component" value="Unassembled WGS sequence"/>
</dbReference>
<dbReference type="Pfam" id="PF13692">
    <property type="entry name" value="Glyco_trans_1_4"/>
    <property type="match status" value="1"/>
</dbReference>
<keyword evidence="2" id="KW-0808">Transferase</keyword>
<dbReference type="RefSeq" id="WP_230217258.1">
    <property type="nucleotide sequence ID" value="NZ_JAJKFT010000004.1"/>
</dbReference>
<reference evidence="2" key="1">
    <citation type="submission" date="2021-11" db="EMBL/GenBank/DDBJ databases">
        <title>Genome sequence.</title>
        <authorList>
            <person name="Sun Q."/>
        </authorList>
    </citation>
    <scope>NUCLEOTIDE SEQUENCE</scope>
    <source>
        <strain evidence="2">JC732</strain>
    </source>
</reference>
<dbReference type="AlphaFoldDB" id="A0A9X1MJE6"/>
<name>A0A9X1MJE6_9BACT</name>
<keyword evidence="3" id="KW-1185">Reference proteome</keyword>
<dbReference type="Gene3D" id="3.40.50.2000">
    <property type="entry name" value="Glycogen Phosphorylase B"/>
    <property type="match status" value="2"/>
</dbReference>
<dbReference type="InterPro" id="IPR028098">
    <property type="entry name" value="Glyco_trans_4-like_N"/>
</dbReference>
<feature type="domain" description="Glycosyltransferase subfamily 4-like N-terminal" evidence="1">
    <location>
        <begin position="25"/>
        <end position="181"/>
    </location>
</feature>
<protein>
    <submittedName>
        <fullName evidence="2">Glycosyltransferase</fullName>
        <ecNumber evidence="2">2.4.-.-</ecNumber>
    </submittedName>
</protein>
<dbReference type="PANTHER" id="PTHR12526">
    <property type="entry name" value="GLYCOSYLTRANSFERASE"/>
    <property type="match status" value="1"/>
</dbReference>
<dbReference type="PANTHER" id="PTHR12526:SF630">
    <property type="entry name" value="GLYCOSYLTRANSFERASE"/>
    <property type="match status" value="1"/>
</dbReference>
<dbReference type="EMBL" id="JAJKFT010000004">
    <property type="protein sequence ID" value="MCC9628203.1"/>
    <property type="molecule type" value="Genomic_DNA"/>
</dbReference>
<dbReference type="SUPFAM" id="SSF53756">
    <property type="entry name" value="UDP-Glycosyltransferase/glycogen phosphorylase"/>
    <property type="match status" value="1"/>
</dbReference>
<evidence type="ECO:0000313" key="3">
    <source>
        <dbReference type="Proteomes" id="UP001139103"/>
    </source>
</evidence>
<proteinExistence type="predicted"/>
<dbReference type="GO" id="GO:0016757">
    <property type="term" value="F:glycosyltransferase activity"/>
    <property type="evidence" value="ECO:0007669"/>
    <property type="project" value="UniProtKB-KW"/>
</dbReference>
<accession>A0A9X1MJE6</accession>